<sequence>MSTPVPKHAQGLGGYYCWKKHPEKGVHCTEPVGHPPRDGGGGHWHPYTKTAW</sequence>
<gene>
    <name evidence="2" type="ORF">ACFQ5X_28035</name>
</gene>
<keyword evidence="3" id="KW-1185">Reference proteome</keyword>
<comment type="caution">
    <text evidence="2">The sequence shown here is derived from an EMBL/GenBank/DDBJ whole genome shotgun (WGS) entry which is preliminary data.</text>
</comment>
<dbReference type="Proteomes" id="UP001597058">
    <property type="component" value="Unassembled WGS sequence"/>
</dbReference>
<dbReference type="EMBL" id="JBHTMM010000041">
    <property type="protein sequence ID" value="MFD1309695.1"/>
    <property type="molecule type" value="Genomic_DNA"/>
</dbReference>
<evidence type="ECO:0008006" key="4">
    <source>
        <dbReference type="Google" id="ProtNLM"/>
    </source>
</evidence>
<proteinExistence type="predicted"/>
<name>A0ABW3XKL7_9ACTN</name>
<reference evidence="3" key="1">
    <citation type="journal article" date="2019" name="Int. J. Syst. Evol. Microbiol.">
        <title>The Global Catalogue of Microorganisms (GCM) 10K type strain sequencing project: providing services to taxonomists for standard genome sequencing and annotation.</title>
        <authorList>
            <consortium name="The Broad Institute Genomics Platform"/>
            <consortium name="The Broad Institute Genome Sequencing Center for Infectious Disease"/>
            <person name="Wu L."/>
            <person name="Ma J."/>
        </authorList>
    </citation>
    <scope>NUCLEOTIDE SEQUENCE [LARGE SCALE GENOMIC DNA]</scope>
    <source>
        <strain evidence="3">CGMCC 4.7020</strain>
    </source>
</reference>
<accession>A0ABW3XKL7</accession>
<evidence type="ECO:0000313" key="3">
    <source>
        <dbReference type="Proteomes" id="UP001597058"/>
    </source>
</evidence>
<protein>
    <recommendedName>
        <fullName evidence="4">HNH endonuclease</fullName>
    </recommendedName>
</protein>
<dbReference type="RefSeq" id="WP_381329010.1">
    <property type="nucleotide sequence ID" value="NZ_JBHTMM010000041.1"/>
</dbReference>
<organism evidence="2 3">
    <name type="scientific">Streptomyces kaempferi</name>
    <dbReference type="NCBI Taxonomy" id="333725"/>
    <lineage>
        <taxon>Bacteria</taxon>
        <taxon>Bacillati</taxon>
        <taxon>Actinomycetota</taxon>
        <taxon>Actinomycetes</taxon>
        <taxon>Kitasatosporales</taxon>
        <taxon>Streptomycetaceae</taxon>
        <taxon>Streptomyces</taxon>
    </lineage>
</organism>
<evidence type="ECO:0000313" key="2">
    <source>
        <dbReference type="EMBL" id="MFD1309695.1"/>
    </source>
</evidence>
<evidence type="ECO:0000256" key="1">
    <source>
        <dbReference type="SAM" id="MobiDB-lite"/>
    </source>
</evidence>
<feature type="region of interest" description="Disordered" evidence="1">
    <location>
        <begin position="28"/>
        <end position="52"/>
    </location>
</feature>